<reference evidence="1 2" key="1">
    <citation type="journal article" date="2021" name="Sci. Rep.">
        <title>Phenotypic and genomic hallmarks of a novel, potentially pathogenic rapidly growing Mycobacterium species related to the Mycobacterium fortuitum complex.</title>
        <authorList>
            <person name="Gharbi R."/>
            <person name="Khanna V."/>
            <person name="Frigui W."/>
            <person name="Mhenni B."/>
            <person name="Brosch R."/>
            <person name="Mardassi H."/>
        </authorList>
    </citation>
    <scope>NUCLEOTIDE SEQUENCE [LARGE SCALE GENOMIC DNA]</scope>
    <source>
        <strain evidence="1 2">TNTM28</strain>
    </source>
</reference>
<gene>
    <name evidence="1" type="ORF">FR943_06700</name>
</gene>
<sequence>MRAGCELGMDQLRISAVATKLGVSTAALYRHVDGRWELERLVGERLLDDLRIADDPQQDAAAFLVSFAVQMRQFVAAHPGLAAYMLVLFPRGESSARLISDQVDALGRRSYSTDAAVTILGAVARLTLSLVAADERRRTANDDAGFLTEHEAAHEVLAGLGELGTAYERRWVLTDDEYFAMLITTVVQGIVSAASPGKPLDEVIAEAHTQRGRP</sequence>
<dbReference type="Proteomes" id="UP000812982">
    <property type="component" value="Unassembled WGS sequence"/>
</dbReference>
<keyword evidence="2" id="KW-1185">Reference proteome</keyword>
<accession>A0ABS6KIX1</accession>
<proteinExistence type="predicted"/>
<protein>
    <submittedName>
        <fullName evidence="1">TetR/AcrR family transcriptional regulator</fullName>
    </submittedName>
</protein>
<name>A0ABS6KIX1_9MYCO</name>
<evidence type="ECO:0000313" key="2">
    <source>
        <dbReference type="Proteomes" id="UP000812982"/>
    </source>
</evidence>
<organism evidence="1 2">
    <name type="scientific">[Mycobacterium] fortunisiensis</name>
    <dbReference type="NCBI Taxonomy" id="2600579"/>
    <lineage>
        <taxon>Bacteria</taxon>
        <taxon>Bacillati</taxon>
        <taxon>Actinomycetota</taxon>
        <taxon>Actinomycetes</taxon>
        <taxon>Mycobacteriales</taxon>
        <taxon>Mycobacteriaceae</taxon>
        <taxon>Mycolicibacterium</taxon>
    </lineage>
</organism>
<dbReference type="RefSeq" id="WP_217155557.1">
    <property type="nucleotide sequence ID" value="NZ_VOMB01000009.1"/>
</dbReference>
<dbReference type="EMBL" id="VOMB01000009">
    <property type="protein sequence ID" value="MBU9763531.1"/>
    <property type="molecule type" value="Genomic_DNA"/>
</dbReference>
<comment type="caution">
    <text evidence="1">The sequence shown here is derived from an EMBL/GenBank/DDBJ whole genome shotgun (WGS) entry which is preliminary data.</text>
</comment>
<evidence type="ECO:0000313" key="1">
    <source>
        <dbReference type="EMBL" id="MBU9763531.1"/>
    </source>
</evidence>